<protein>
    <recommendedName>
        <fullName evidence="4">Retrotransposon gag domain-containing protein</fullName>
    </recommendedName>
</protein>
<organism evidence="2 3">
    <name type="scientific">Sesamum angolense</name>
    <dbReference type="NCBI Taxonomy" id="2727404"/>
    <lineage>
        <taxon>Eukaryota</taxon>
        <taxon>Viridiplantae</taxon>
        <taxon>Streptophyta</taxon>
        <taxon>Embryophyta</taxon>
        <taxon>Tracheophyta</taxon>
        <taxon>Spermatophyta</taxon>
        <taxon>Magnoliopsida</taxon>
        <taxon>eudicotyledons</taxon>
        <taxon>Gunneridae</taxon>
        <taxon>Pentapetalae</taxon>
        <taxon>asterids</taxon>
        <taxon>lamiids</taxon>
        <taxon>Lamiales</taxon>
        <taxon>Pedaliaceae</taxon>
        <taxon>Sesamum</taxon>
    </lineage>
</organism>
<dbReference type="Gene3D" id="2.40.70.10">
    <property type="entry name" value="Acid Proteases"/>
    <property type="match status" value="1"/>
</dbReference>
<evidence type="ECO:0000313" key="3">
    <source>
        <dbReference type="Proteomes" id="UP001289374"/>
    </source>
</evidence>
<evidence type="ECO:0008006" key="4">
    <source>
        <dbReference type="Google" id="ProtNLM"/>
    </source>
</evidence>
<accession>A0AAE1WQC6</accession>
<dbReference type="Proteomes" id="UP001289374">
    <property type="component" value="Unassembled WGS sequence"/>
</dbReference>
<reference evidence="2" key="2">
    <citation type="journal article" date="2024" name="Plant">
        <title>Genomic evolution and insights into agronomic trait innovations of Sesamum species.</title>
        <authorList>
            <person name="Miao H."/>
            <person name="Wang L."/>
            <person name="Qu L."/>
            <person name="Liu H."/>
            <person name="Sun Y."/>
            <person name="Le M."/>
            <person name="Wang Q."/>
            <person name="Wei S."/>
            <person name="Zheng Y."/>
            <person name="Lin W."/>
            <person name="Duan Y."/>
            <person name="Cao H."/>
            <person name="Xiong S."/>
            <person name="Wang X."/>
            <person name="Wei L."/>
            <person name="Li C."/>
            <person name="Ma Q."/>
            <person name="Ju M."/>
            <person name="Zhao R."/>
            <person name="Li G."/>
            <person name="Mu C."/>
            <person name="Tian Q."/>
            <person name="Mei H."/>
            <person name="Zhang T."/>
            <person name="Gao T."/>
            <person name="Zhang H."/>
        </authorList>
    </citation>
    <scope>NUCLEOTIDE SEQUENCE</scope>
    <source>
        <strain evidence="2">K16</strain>
    </source>
</reference>
<dbReference type="AlphaFoldDB" id="A0AAE1WQC6"/>
<keyword evidence="3" id="KW-1185">Reference proteome</keyword>
<feature type="region of interest" description="Disordered" evidence="1">
    <location>
        <begin position="238"/>
        <end position="287"/>
    </location>
</feature>
<dbReference type="Pfam" id="PF13650">
    <property type="entry name" value="Asp_protease_2"/>
    <property type="match status" value="1"/>
</dbReference>
<evidence type="ECO:0000256" key="1">
    <source>
        <dbReference type="SAM" id="MobiDB-lite"/>
    </source>
</evidence>
<dbReference type="EMBL" id="JACGWL010000008">
    <property type="protein sequence ID" value="KAK4397334.1"/>
    <property type="molecule type" value="Genomic_DNA"/>
</dbReference>
<proteinExistence type="predicted"/>
<feature type="region of interest" description="Disordered" evidence="1">
    <location>
        <begin position="1"/>
        <end position="43"/>
    </location>
</feature>
<dbReference type="PANTHER" id="PTHR12917">
    <property type="entry name" value="ASPARTYL PROTEASE DDI-RELATED"/>
    <property type="match status" value="1"/>
</dbReference>
<gene>
    <name evidence="2" type="ORF">Sango_1570000</name>
</gene>
<comment type="caution">
    <text evidence="2">The sequence shown here is derived from an EMBL/GenBank/DDBJ whole genome shotgun (WGS) entry which is preliminary data.</text>
</comment>
<dbReference type="InterPro" id="IPR021109">
    <property type="entry name" value="Peptidase_aspartic_dom_sf"/>
</dbReference>
<dbReference type="CDD" id="cd00303">
    <property type="entry name" value="retropepsin_like"/>
    <property type="match status" value="1"/>
</dbReference>
<name>A0AAE1WQC6_9LAMI</name>
<dbReference type="SUPFAM" id="SSF50630">
    <property type="entry name" value="Acid proteases"/>
    <property type="match status" value="1"/>
</dbReference>
<dbReference type="PANTHER" id="PTHR12917:SF18">
    <property type="entry name" value="DNA DAMAGE-INDUCIBLE PROTEIN 1-LIKE"/>
    <property type="match status" value="1"/>
</dbReference>
<reference evidence="2" key="1">
    <citation type="submission" date="2020-06" db="EMBL/GenBank/DDBJ databases">
        <authorList>
            <person name="Li T."/>
            <person name="Hu X."/>
            <person name="Zhang T."/>
            <person name="Song X."/>
            <person name="Zhang H."/>
            <person name="Dai N."/>
            <person name="Sheng W."/>
            <person name="Hou X."/>
            <person name="Wei L."/>
        </authorList>
    </citation>
    <scope>NUCLEOTIDE SEQUENCE</scope>
    <source>
        <strain evidence="2">K16</strain>
        <tissue evidence="2">Leaf</tissue>
    </source>
</reference>
<evidence type="ECO:0000313" key="2">
    <source>
        <dbReference type="EMBL" id="KAK4397334.1"/>
    </source>
</evidence>
<sequence length="422" mass="46799">MGLRRVTMTQANSTARMPGQNPESPRHAASPSERAANPEDENSRLTKLVMNLEEKVSSLKTEITVLNSELDECRQVVQETTSAFGGGGIADMRREMDQMSLQIGLLQHAVSNVPIVAHDPGAKLRIPEPKAYGGQPSATGYLGPSLGGNSRAVFPKNFEYNVRPALQKLEHTGSVRDYVKAFSTLMLNIRDMLEKDKLFTFMEGLKSWVRLELQQRQRVNDLGSAMAVAEPLIDLNPKNRRDRQTTLSPMQNKLGKARSFRSNSNRGKAAPAITKSHPEEEAQPRHPRKKRLMFVDLKIHGEPIRAMIDTEATHNYVASTEVERLELVLEKGVGRVKAINLAAQPIAGVAKSVPIKVGPFEGKTNLFVMVMDDFKLILEHEFLRDTRTTVMPHVDSLMILGAKPCIIPALAERTGEKNLSAM</sequence>